<dbReference type="EMBL" id="NIVC01004255">
    <property type="protein sequence ID" value="PAA48037.1"/>
    <property type="molecule type" value="Genomic_DNA"/>
</dbReference>
<dbReference type="GO" id="GO:0006364">
    <property type="term" value="P:rRNA processing"/>
    <property type="evidence" value="ECO:0007669"/>
    <property type="project" value="InterPro"/>
</dbReference>
<dbReference type="PANTHER" id="PTHR13634:SF0">
    <property type="entry name" value="RIBOSOME BIOGENESIS PROTEIN BRX1 HOMOLOG"/>
    <property type="match status" value="1"/>
</dbReference>
<comment type="similarity">
    <text evidence="3">Belongs to the BRX1 family.</text>
</comment>
<keyword evidence="6" id="KW-0539">Nucleus</keyword>
<dbReference type="InterPro" id="IPR026532">
    <property type="entry name" value="BRX1"/>
</dbReference>
<proteinExistence type="inferred from homology"/>
<feature type="domain" description="Brix" evidence="8">
    <location>
        <begin position="100"/>
        <end position="289"/>
    </location>
</feature>
<gene>
    <name evidence="9" type="ORF">BOX15_Mlig015455g2</name>
</gene>
<sequence length="342" mass="38608">KRSKQQLGASANGQPVAKKQKTASANVSVEKKLPPKQIMPDKVQAKSKKKQTINLKPGKKAKQSQATRHIENPLKQPGVLPPKVRSGGDAVKKSEWTNRQRLLTVASRGVSYLGRHLLKDFQALLPQAKSDSKFAGKDQLILLNEIAEMRNASHVMYVETRRKQDLYMWISRVGTGPSVKFLVENVHTMSELKLTGNCLKGSRHIVAFDSAFESNAQLRLVKELFTQVFNVPRSHPRSKPFVDHVMLLAWLDGRIWLRNYQIVNETGDMAEIGPRCVLRPIRIWSGSFTGPCLFDNPAYVPPPRLRANNSSKYVSKLQAKMRQRLHSDLPAYIDDPTDQVFQ</sequence>
<evidence type="ECO:0000256" key="4">
    <source>
        <dbReference type="ARBA" id="ARBA00020522"/>
    </source>
</evidence>
<evidence type="ECO:0000256" key="1">
    <source>
        <dbReference type="ARBA" id="ARBA00003439"/>
    </source>
</evidence>
<dbReference type="AlphaFoldDB" id="A0A267DH40"/>
<dbReference type="STRING" id="282301.A0A267DH40"/>
<protein>
    <recommendedName>
        <fullName evidence="4">Ribosome biogenesis protein BRX1 homolog</fullName>
    </recommendedName>
</protein>
<evidence type="ECO:0000256" key="7">
    <source>
        <dbReference type="SAM" id="MobiDB-lite"/>
    </source>
</evidence>
<dbReference type="SMART" id="SM00879">
    <property type="entry name" value="Brix"/>
    <property type="match status" value="1"/>
</dbReference>
<evidence type="ECO:0000313" key="9">
    <source>
        <dbReference type="EMBL" id="PAA48037.1"/>
    </source>
</evidence>
<reference evidence="9 10" key="1">
    <citation type="submission" date="2017-06" db="EMBL/GenBank/DDBJ databases">
        <title>A platform for efficient transgenesis in Macrostomum lignano, a flatworm model organism for stem cell research.</title>
        <authorList>
            <person name="Berezikov E."/>
        </authorList>
    </citation>
    <scope>NUCLEOTIDE SEQUENCE [LARGE SCALE GENOMIC DNA]</scope>
    <source>
        <strain evidence="9">DV1</strain>
        <tissue evidence="9">Whole organism</tissue>
    </source>
</reference>
<dbReference type="GO" id="GO:0000027">
    <property type="term" value="P:ribosomal large subunit assembly"/>
    <property type="evidence" value="ECO:0007669"/>
    <property type="project" value="TreeGrafter"/>
</dbReference>
<evidence type="ECO:0000259" key="8">
    <source>
        <dbReference type="PROSITE" id="PS50833"/>
    </source>
</evidence>
<feature type="non-terminal residue" evidence="9">
    <location>
        <position position="1"/>
    </location>
</feature>
<evidence type="ECO:0000256" key="2">
    <source>
        <dbReference type="ARBA" id="ARBA00004604"/>
    </source>
</evidence>
<feature type="compositionally biased region" description="Polar residues" evidence="7">
    <location>
        <begin position="1"/>
        <end position="13"/>
    </location>
</feature>
<evidence type="ECO:0000256" key="3">
    <source>
        <dbReference type="ARBA" id="ARBA00006369"/>
    </source>
</evidence>
<dbReference type="GO" id="GO:0019843">
    <property type="term" value="F:rRNA binding"/>
    <property type="evidence" value="ECO:0007669"/>
    <property type="project" value="InterPro"/>
</dbReference>
<evidence type="ECO:0000256" key="5">
    <source>
        <dbReference type="ARBA" id="ARBA00022517"/>
    </source>
</evidence>
<keyword evidence="10" id="KW-1185">Reference proteome</keyword>
<comment type="subcellular location">
    <subcellularLocation>
        <location evidence="2">Nucleus</location>
        <location evidence="2">Nucleolus</location>
    </subcellularLocation>
</comment>
<dbReference type="InterPro" id="IPR007109">
    <property type="entry name" value="Brix"/>
</dbReference>
<keyword evidence="5" id="KW-0690">Ribosome biogenesis</keyword>
<dbReference type="PANTHER" id="PTHR13634">
    <property type="entry name" value="RIBOSOME BIOGENESIS PROTEIN BRIX"/>
    <property type="match status" value="1"/>
</dbReference>
<dbReference type="PROSITE" id="PS50833">
    <property type="entry name" value="BRIX"/>
    <property type="match status" value="1"/>
</dbReference>
<dbReference type="Proteomes" id="UP000215902">
    <property type="component" value="Unassembled WGS sequence"/>
</dbReference>
<accession>A0A267DH40</accession>
<organism evidence="9 10">
    <name type="scientific">Macrostomum lignano</name>
    <dbReference type="NCBI Taxonomy" id="282301"/>
    <lineage>
        <taxon>Eukaryota</taxon>
        <taxon>Metazoa</taxon>
        <taxon>Spiralia</taxon>
        <taxon>Lophotrochozoa</taxon>
        <taxon>Platyhelminthes</taxon>
        <taxon>Rhabditophora</taxon>
        <taxon>Macrostomorpha</taxon>
        <taxon>Macrostomida</taxon>
        <taxon>Macrostomidae</taxon>
        <taxon>Macrostomum</taxon>
    </lineage>
</organism>
<evidence type="ECO:0000256" key="6">
    <source>
        <dbReference type="ARBA" id="ARBA00023242"/>
    </source>
</evidence>
<dbReference type="Pfam" id="PF04427">
    <property type="entry name" value="Brix"/>
    <property type="match status" value="1"/>
</dbReference>
<feature type="region of interest" description="Disordered" evidence="7">
    <location>
        <begin position="1"/>
        <end position="90"/>
    </location>
</feature>
<dbReference type="SUPFAM" id="SSF52954">
    <property type="entry name" value="Class II aaRS ABD-related"/>
    <property type="match status" value="1"/>
</dbReference>
<comment type="caution">
    <text evidence="9">The sequence shown here is derived from an EMBL/GenBank/DDBJ whole genome shotgun (WGS) entry which is preliminary data.</text>
</comment>
<evidence type="ECO:0000313" key="10">
    <source>
        <dbReference type="Proteomes" id="UP000215902"/>
    </source>
</evidence>
<comment type="function">
    <text evidence="1">Required for biogenesis of the 60S ribosomal subunit.</text>
</comment>
<name>A0A267DH40_9PLAT</name>
<dbReference type="OrthoDB" id="1638493at2759"/>
<feature type="compositionally biased region" description="Basic residues" evidence="7">
    <location>
        <begin position="45"/>
        <end position="62"/>
    </location>
</feature>
<dbReference type="GO" id="GO:0005730">
    <property type="term" value="C:nucleolus"/>
    <property type="evidence" value="ECO:0007669"/>
    <property type="project" value="UniProtKB-SubCell"/>
</dbReference>